<dbReference type="PROSITE" id="PS51257">
    <property type="entry name" value="PROKAR_LIPOPROTEIN"/>
    <property type="match status" value="1"/>
</dbReference>
<evidence type="ECO:0000313" key="2">
    <source>
        <dbReference type="EMBL" id="SHN80018.1"/>
    </source>
</evidence>
<accession>A0A1M7UAR6</accession>
<feature type="signal peptide" evidence="1">
    <location>
        <begin position="1"/>
        <end position="24"/>
    </location>
</feature>
<dbReference type="AlphaFoldDB" id="A0A1M7UAR6"/>
<reference evidence="3" key="1">
    <citation type="submission" date="2016-12" db="EMBL/GenBank/DDBJ databases">
        <authorList>
            <person name="Varghese N."/>
            <person name="Submissions S."/>
        </authorList>
    </citation>
    <scope>NUCLEOTIDE SEQUENCE [LARGE SCALE GENOMIC DNA]</scope>
    <source>
        <strain evidence="3">DSM 11544</strain>
    </source>
</reference>
<gene>
    <name evidence="2" type="ORF">SAMN02745215_03327</name>
</gene>
<keyword evidence="1" id="KW-0732">Signal</keyword>
<sequence length="172" mass="19420">MLKKKIITAFFLVMVVTLTGCSFGSNQVFTVEGLAQEKNFSVGELNKNYLLDHQYKHKDGTFMSINLTDIHTEDEIVLTDTTLQHSVVLTSADSLGHTKEALNDALFFELYTNKGRKANLDLRVFMIEDAEGKSEIILNCEKFDMTLYDYLVIGPVEEAGNQRLLFAIKQEA</sequence>
<evidence type="ECO:0008006" key="4">
    <source>
        <dbReference type="Google" id="ProtNLM"/>
    </source>
</evidence>
<organism evidence="2 3">
    <name type="scientific">Desulfitobacterium chlororespirans DSM 11544</name>
    <dbReference type="NCBI Taxonomy" id="1121395"/>
    <lineage>
        <taxon>Bacteria</taxon>
        <taxon>Bacillati</taxon>
        <taxon>Bacillota</taxon>
        <taxon>Clostridia</taxon>
        <taxon>Eubacteriales</taxon>
        <taxon>Desulfitobacteriaceae</taxon>
        <taxon>Desulfitobacterium</taxon>
    </lineage>
</organism>
<dbReference type="RefSeq" id="WP_242954671.1">
    <property type="nucleotide sequence ID" value="NZ_FRDN01000010.1"/>
</dbReference>
<dbReference type="Proteomes" id="UP000184010">
    <property type="component" value="Unassembled WGS sequence"/>
</dbReference>
<name>A0A1M7UAR6_9FIRM</name>
<evidence type="ECO:0000256" key="1">
    <source>
        <dbReference type="SAM" id="SignalP"/>
    </source>
</evidence>
<dbReference type="EMBL" id="FRDN01000010">
    <property type="protein sequence ID" value="SHN80018.1"/>
    <property type="molecule type" value="Genomic_DNA"/>
</dbReference>
<proteinExistence type="predicted"/>
<protein>
    <recommendedName>
        <fullName evidence="4">Lipoprotein</fullName>
    </recommendedName>
</protein>
<keyword evidence="3" id="KW-1185">Reference proteome</keyword>
<evidence type="ECO:0000313" key="3">
    <source>
        <dbReference type="Proteomes" id="UP000184010"/>
    </source>
</evidence>
<feature type="chain" id="PRO_5013291808" description="Lipoprotein" evidence="1">
    <location>
        <begin position="25"/>
        <end position="172"/>
    </location>
</feature>